<dbReference type="RefSeq" id="WP_306942539.1">
    <property type="nucleotide sequence ID" value="NZ_CP132976.1"/>
</dbReference>
<evidence type="ECO:0000313" key="2">
    <source>
        <dbReference type="Proteomes" id="UP001234798"/>
    </source>
</evidence>
<dbReference type="Proteomes" id="UP001234798">
    <property type="component" value="Chromosome"/>
</dbReference>
<evidence type="ECO:0000313" key="1">
    <source>
        <dbReference type="EMBL" id="WMD19889.1"/>
    </source>
</evidence>
<organism evidence="1 2">
    <name type="scientific">Achromobacter seleniivolatilans</name>
    <dbReference type="NCBI Taxonomy" id="3047478"/>
    <lineage>
        <taxon>Bacteria</taxon>
        <taxon>Pseudomonadati</taxon>
        <taxon>Pseudomonadota</taxon>
        <taxon>Betaproteobacteria</taxon>
        <taxon>Burkholderiales</taxon>
        <taxon>Alcaligenaceae</taxon>
        <taxon>Achromobacter</taxon>
    </lineage>
</organism>
<protein>
    <submittedName>
        <fullName evidence="1">CopG family transcriptional regulator</fullName>
    </submittedName>
</protein>
<proteinExistence type="predicted"/>
<accession>A0ABY9LYQ6</accession>
<keyword evidence="2" id="KW-1185">Reference proteome</keyword>
<reference evidence="1 2" key="1">
    <citation type="submission" date="2023-08" db="EMBL/GenBank/DDBJ databases">
        <title>Achromobacter seleniivolatilans sp. nov., isolated from seleniferous soil.</title>
        <authorList>
            <person name="Zhang S."/>
            <person name="Li K."/>
            <person name="Peng J."/>
            <person name="Zhao Q."/>
            <person name="Wang H."/>
            <person name="Guo Y."/>
        </authorList>
    </citation>
    <scope>NUCLEOTIDE SEQUENCE [LARGE SCALE GENOMIC DNA]</scope>
    <source>
        <strain evidence="1 2">R39</strain>
    </source>
</reference>
<name>A0ABY9LYQ6_9BURK</name>
<sequence>MPTSIRLILRLEHLAEVAGRSKSFYPSELMMSALEDLEDLQSAERELDAVRTGSSKVYTLDEAEKRLGR</sequence>
<dbReference type="EMBL" id="CP132976">
    <property type="protein sequence ID" value="WMD19889.1"/>
    <property type="molecule type" value="Genomic_DNA"/>
</dbReference>
<gene>
    <name evidence="1" type="ORF">RAS12_25265</name>
</gene>